<dbReference type="Proteomes" id="UP000627984">
    <property type="component" value="Unassembled WGS sequence"/>
</dbReference>
<dbReference type="Pfam" id="PF13581">
    <property type="entry name" value="HATPase_c_2"/>
    <property type="match status" value="1"/>
</dbReference>
<comment type="caution">
    <text evidence="3">The sequence shown here is derived from an EMBL/GenBank/DDBJ whole genome shotgun (WGS) entry which is preliminary data.</text>
</comment>
<dbReference type="InterPro" id="IPR003594">
    <property type="entry name" value="HATPase_dom"/>
</dbReference>
<dbReference type="CDD" id="cd16936">
    <property type="entry name" value="HATPase_RsbW-like"/>
    <property type="match status" value="1"/>
</dbReference>
<dbReference type="EMBL" id="BMQD01000004">
    <property type="protein sequence ID" value="GGK56863.1"/>
    <property type="molecule type" value="Genomic_DNA"/>
</dbReference>
<dbReference type="PANTHER" id="PTHR35526:SF3">
    <property type="entry name" value="ANTI-SIGMA-F FACTOR RSBW"/>
    <property type="match status" value="1"/>
</dbReference>
<sequence>MRDPIRHRESPEEFPETARNAWHREFPGNAVSVSRVREWARGSLSGHLPAPVLEDLLLLLSELVTNAVVHSDSGRTAGGRVTVRLAMSPGAVRVEVTDDGSAAGVPAVQVPEPEDDGGRGLWLVDLLATEWGHHRDEAGGSVWFRLSDH</sequence>
<reference evidence="3" key="1">
    <citation type="journal article" date="2014" name="Int. J. Syst. Evol. Microbiol.">
        <title>Complete genome sequence of Corynebacterium casei LMG S-19264T (=DSM 44701T), isolated from a smear-ripened cheese.</title>
        <authorList>
            <consortium name="US DOE Joint Genome Institute (JGI-PGF)"/>
            <person name="Walter F."/>
            <person name="Albersmeier A."/>
            <person name="Kalinowski J."/>
            <person name="Ruckert C."/>
        </authorList>
    </citation>
    <scope>NUCLEOTIDE SEQUENCE</scope>
    <source>
        <strain evidence="3">JCM 3093</strain>
    </source>
</reference>
<feature type="domain" description="Histidine kinase/HSP90-like ATPase" evidence="2">
    <location>
        <begin position="28"/>
        <end position="145"/>
    </location>
</feature>
<dbReference type="InterPro" id="IPR050267">
    <property type="entry name" value="Anti-sigma-factor_SerPK"/>
</dbReference>
<proteinExistence type="predicted"/>
<reference evidence="3" key="2">
    <citation type="submission" date="2022-09" db="EMBL/GenBank/DDBJ databases">
        <authorList>
            <person name="Sun Q."/>
            <person name="Ohkuma M."/>
        </authorList>
    </citation>
    <scope>NUCLEOTIDE SEQUENCE</scope>
    <source>
        <strain evidence="3">JCM 3093</strain>
    </source>
</reference>
<dbReference type="AlphaFoldDB" id="A0AA37BE76"/>
<dbReference type="SUPFAM" id="SSF55874">
    <property type="entry name" value="ATPase domain of HSP90 chaperone/DNA topoisomerase II/histidine kinase"/>
    <property type="match status" value="1"/>
</dbReference>
<keyword evidence="1" id="KW-0418">Kinase</keyword>
<protein>
    <recommendedName>
        <fullName evidence="2">Histidine kinase/HSP90-like ATPase domain-containing protein</fullName>
    </recommendedName>
</protein>
<evidence type="ECO:0000259" key="2">
    <source>
        <dbReference type="Pfam" id="PF13581"/>
    </source>
</evidence>
<dbReference type="PANTHER" id="PTHR35526">
    <property type="entry name" value="ANTI-SIGMA-F FACTOR RSBW-RELATED"/>
    <property type="match status" value="1"/>
</dbReference>
<gene>
    <name evidence="3" type="ORF">GCM10010126_15580</name>
</gene>
<organism evidence="3 4">
    <name type="scientific">Planomonospora parontospora</name>
    <dbReference type="NCBI Taxonomy" id="58119"/>
    <lineage>
        <taxon>Bacteria</taxon>
        <taxon>Bacillati</taxon>
        <taxon>Actinomycetota</taxon>
        <taxon>Actinomycetes</taxon>
        <taxon>Streptosporangiales</taxon>
        <taxon>Streptosporangiaceae</taxon>
        <taxon>Planomonospora</taxon>
    </lineage>
</organism>
<dbReference type="Gene3D" id="3.30.565.10">
    <property type="entry name" value="Histidine kinase-like ATPase, C-terminal domain"/>
    <property type="match status" value="1"/>
</dbReference>
<evidence type="ECO:0000313" key="3">
    <source>
        <dbReference type="EMBL" id="GGK56863.1"/>
    </source>
</evidence>
<evidence type="ECO:0000256" key="1">
    <source>
        <dbReference type="ARBA" id="ARBA00022527"/>
    </source>
</evidence>
<keyword evidence="1" id="KW-0723">Serine/threonine-protein kinase</keyword>
<evidence type="ECO:0000313" key="4">
    <source>
        <dbReference type="Proteomes" id="UP000627984"/>
    </source>
</evidence>
<keyword evidence="1" id="KW-0808">Transferase</keyword>
<accession>A0AA37BE76</accession>
<dbReference type="GO" id="GO:0004674">
    <property type="term" value="F:protein serine/threonine kinase activity"/>
    <property type="evidence" value="ECO:0007669"/>
    <property type="project" value="UniProtKB-KW"/>
</dbReference>
<name>A0AA37BE76_9ACTN</name>
<dbReference type="InterPro" id="IPR036890">
    <property type="entry name" value="HATPase_C_sf"/>
</dbReference>